<dbReference type="AlphaFoldDB" id="A0A1S2L9L1"/>
<comment type="similarity">
    <text evidence="5">Belongs to the CsrA/RsmA family.</text>
</comment>
<dbReference type="GO" id="GO:0005829">
    <property type="term" value="C:cytosol"/>
    <property type="evidence" value="ECO:0007669"/>
    <property type="project" value="TreeGrafter"/>
</dbReference>
<dbReference type="Pfam" id="PF02599">
    <property type="entry name" value="CsrA"/>
    <property type="match status" value="1"/>
</dbReference>
<dbReference type="GO" id="GO:0044781">
    <property type="term" value="P:bacterial-type flagellum organization"/>
    <property type="evidence" value="ECO:0007669"/>
    <property type="project" value="UniProtKB-KW"/>
</dbReference>
<evidence type="ECO:0000256" key="1">
    <source>
        <dbReference type="ARBA" id="ARBA00022490"/>
    </source>
</evidence>
<dbReference type="GO" id="GO:0048027">
    <property type="term" value="F:mRNA 5'-UTR binding"/>
    <property type="evidence" value="ECO:0007669"/>
    <property type="project" value="UniProtKB-UniRule"/>
</dbReference>
<gene>
    <name evidence="5 7" type="primary">csrA</name>
    <name evidence="7" type="ORF">AWH56_005025</name>
    <name evidence="6" type="ORF">AWH56_17985</name>
</gene>
<evidence type="ECO:0000256" key="4">
    <source>
        <dbReference type="ARBA" id="ARBA00022884"/>
    </source>
</evidence>
<keyword evidence="4 5" id="KW-0694">RNA-binding</keyword>
<reference evidence="7" key="4">
    <citation type="submission" date="2020-10" db="EMBL/GenBank/DDBJ databases">
        <authorList>
            <person name="Bassil N.M."/>
            <person name="Lloyd J.R."/>
        </authorList>
    </citation>
    <scope>NUCLEOTIDE SEQUENCE</scope>
    <source>
        <strain evidence="7">NB2006</strain>
    </source>
</reference>
<dbReference type="GO" id="GO:0045947">
    <property type="term" value="P:negative regulation of translational initiation"/>
    <property type="evidence" value="ECO:0007669"/>
    <property type="project" value="UniProtKB-UniRule"/>
</dbReference>
<evidence type="ECO:0000313" key="8">
    <source>
        <dbReference type="Proteomes" id="UP000180175"/>
    </source>
</evidence>
<reference evidence="7 8" key="3">
    <citation type="journal article" date="2019" name="Int. J. Syst. Evol. Microbiol.">
        <title>Anaerobacillus isosaccharinicus sp. nov., an alkaliphilic bacterium which degrades isosaccharinic acid.</title>
        <authorList>
            <person name="Bassil N.M."/>
            <person name="Lloyd J.R."/>
        </authorList>
    </citation>
    <scope>NUCLEOTIDE SEQUENCE [LARGE SCALE GENOMIC DNA]</scope>
    <source>
        <strain evidence="7 8">NB2006</strain>
    </source>
</reference>
<comment type="subcellular location">
    <subcellularLocation>
        <location evidence="5">Cytoplasm</location>
    </subcellularLocation>
</comment>
<dbReference type="GO" id="GO:0006109">
    <property type="term" value="P:regulation of carbohydrate metabolic process"/>
    <property type="evidence" value="ECO:0007669"/>
    <property type="project" value="InterPro"/>
</dbReference>
<sequence>MLVLSRKKDQSIMIGDDIEITVLAIEGDQIKLGINAPRSVEIQRKEIFLAIKEENASAASTSVDLLKQLTGTFLSQEDKK</sequence>
<dbReference type="NCBIfam" id="NF002469">
    <property type="entry name" value="PRK01712.1"/>
    <property type="match status" value="1"/>
</dbReference>
<dbReference type="GO" id="GO:0006402">
    <property type="term" value="P:mRNA catabolic process"/>
    <property type="evidence" value="ECO:0007669"/>
    <property type="project" value="InterPro"/>
</dbReference>
<keyword evidence="1 5" id="KW-0963">Cytoplasm</keyword>
<evidence type="ECO:0000256" key="5">
    <source>
        <dbReference type="HAMAP-Rule" id="MF_00167"/>
    </source>
</evidence>
<comment type="function">
    <text evidence="5">A translational regulator that binds mRNA to regulate translation initiation and/or mRNA stability. Usually binds in the 5'-UTR at or near the Shine-Dalgarno sequence preventing ribosome-binding, thus repressing translation. Its main target seems to be the major flagellin gene, while its function is anatagonized by FliW.</text>
</comment>
<evidence type="ECO:0000256" key="2">
    <source>
        <dbReference type="ARBA" id="ARBA00022491"/>
    </source>
</evidence>
<dbReference type="GO" id="GO:1902208">
    <property type="term" value="P:regulation of bacterial-type flagellum assembly"/>
    <property type="evidence" value="ECO:0007669"/>
    <property type="project" value="UniProtKB-UniRule"/>
</dbReference>
<dbReference type="HAMAP" id="MF_00167">
    <property type="entry name" value="CsrA"/>
    <property type="match status" value="1"/>
</dbReference>
<dbReference type="InterPro" id="IPR003751">
    <property type="entry name" value="CsrA"/>
</dbReference>
<dbReference type="PANTHER" id="PTHR34984">
    <property type="entry name" value="CARBON STORAGE REGULATOR"/>
    <property type="match status" value="1"/>
</dbReference>
<dbReference type="PANTHER" id="PTHR34984:SF1">
    <property type="entry name" value="CARBON STORAGE REGULATOR"/>
    <property type="match status" value="1"/>
</dbReference>
<dbReference type="EMBL" id="CP063356">
    <property type="protein sequence ID" value="QOY37011.1"/>
    <property type="molecule type" value="Genomic_DNA"/>
</dbReference>
<dbReference type="SUPFAM" id="SSF117130">
    <property type="entry name" value="CsrA-like"/>
    <property type="match status" value="1"/>
</dbReference>
<accession>A0A1S2L9L1</accession>
<evidence type="ECO:0000313" key="7">
    <source>
        <dbReference type="EMBL" id="QOY37011.1"/>
    </source>
</evidence>
<keyword evidence="8" id="KW-1185">Reference proteome</keyword>
<dbReference type="Proteomes" id="UP000180175">
    <property type="component" value="Chromosome"/>
</dbReference>
<reference evidence="7 8" key="2">
    <citation type="journal article" date="2017" name="Genome Announc.">
        <title>Draft Genome Sequences of Four Alkaliphilic Bacteria Belonging to the Anaerobacillus Genus.</title>
        <authorList>
            <person name="Bassil N.M."/>
            <person name="Lloyd J.R."/>
        </authorList>
    </citation>
    <scope>NUCLEOTIDE SEQUENCE [LARGE SCALE GENOMIC DNA]</scope>
    <source>
        <strain evidence="7 8">NB2006</strain>
    </source>
</reference>
<keyword evidence="2 5" id="KW-0678">Repressor</keyword>
<name>A0A1S2L9L1_9BACI</name>
<proteinExistence type="inferred from homology"/>
<dbReference type="Gene3D" id="2.60.40.4380">
    <property type="entry name" value="Translational regulator CsrA"/>
    <property type="match status" value="1"/>
</dbReference>
<protein>
    <recommendedName>
        <fullName evidence="5">Translational regulator CsrA</fullName>
    </recommendedName>
</protein>
<organism evidence="6 8">
    <name type="scientific">Anaerobacillus isosaccharinicus</name>
    <dbReference type="NCBI Taxonomy" id="1532552"/>
    <lineage>
        <taxon>Bacteria</taxon>
        <taxon>Bacillati</taxon>
        <taxon>Bacillota</taxon>
        <taxon>Bacilli</taxon>
        <taxon>Bacillales</taxon>
        <taxon>Bacillaceae</taxon>
        <taxon>Anaerobacillus</taxon>
    </lineage>
</organism>
<dbReference type="OrthoDB" id="9809061at2"/>
<keyword evidence="3 5" id="KW-0810">Translation regulation</keyword>
<evidence type="ECO:0000256" key="3">
    <source>
        <dbReference type="ARBA" id="ARBA00022845"/>
    </source>
</evidence>
<dbReference type="RefSeq" id="WP_071318341.1">
    <property type="nucleotide sequence ID" value="NZ_CP063356.2"/>
</dbReference>
<dbReference type="NCBIfam" id="TIGR00202">
    <property type="entry name" value="csrA"/>
    <property type="match status" value="1"/>
</dbReference>
<evidence type="ECO:0000313" key="6">
    <source>
        <dbReference type="EMBL" id="OIJ09004.1"/>
    </source>
</evidence>
<dbReference type="FunFam" id="2.60.40.4380:FF:000002">
    <property type="entry name" value="Translational regulator CsrA"/>
    <property type="match status" value="1"/>
</dbReference>
<dbReference type="EMBL" id="LQXD01000157">
    <property type="protein sequence ID" value="OIJ09004.1"/>
    <property type="molecule type" value="Genomic_DNA"/>
</dbReference>
<keyword evidence="5" id="KW-1005">Bacterial flagellum biogenesis</keyword>
<reference evidence="6 8" key="1">
    <citation type="submission" date="2016-10" db="EMBL/GenBank/DDBJ databases">
        <title>Draft genome sequences of four alkaliphilic bacteria belonging to the Anaerobacillus genus.</title>
        <authorList>
            <person name="Bassil N.M."/>
            <person name="Lloyd J.R."/>
        </authorList>
    </citation>
    <scope>NUCLEOTIDE SEQUENCE [LARGE SCALE GENOMIC DNA]</scope>
    <source>
        <strain evidence="6 8">NB2006</strain>
    </source>
</reference>
<dbReference type="KEGG" id="aia:AWH56_005025"/>
<dbReference type="InterPro" id="IPR036107">
    <property type="entry name" value="CsrA_sf"/>
</dbReference>
<comment type="subunit">
    <text evidence="5">Homodimer; the beta-strands of each monomer intercalate to form a hydrophobic core, while the alpha-helices form wings that extend away from the core.</text>
</comment>